<proteinExistence type="predicted"/>
<reference evidence="2" key="1">
    <citation type="submission" date="2020-06" db="EMBL/GenBank/DDBJ databases">
        <title>Draft genome of Bugula neritina, a colonial animal packing powerful symbionts and potential medicines.</title>
        <authorList>
            <person name="Rayko M."/>
        </authorList>
    </citation>
    <scope>NUCLEOTIDE SEQUENCE [LARGE SCALE GENOMIC DNA]</scope>
    <source>
        <strain evidence="2">Kwan_BN1</strain>
    </source>
</reference>
<keyword evidence="1" id="KW-1133">Transmembrane helix</keyword>
<dbReference type="EMBL" id="VXIV02000341">
    <property type="protein sequence ID" value="KAF6038839.1"/>
    <property type="molecule type" value="Genomic_DNA"/>
</dbReference>
<keyword evidence="1" id="KW-0812">Transmembrane</keyword>
<evidence type="ECO:0000256" key="1">
    <source>
        <dbReference type="SAM" id="Phobius"/>
    </source>
</evidence>
<gene>
    <name evidence="2" type="ORF">EB796_002841</name>
</gene>
<dbReference type="Proteomes" id="UP000593567">
    <property type="component" value="Unassembled WGS sequence"/>
</dbReference>
<protein>
    <submittedName>
        <fullName evidence="2">Uncharacterized protein</fullName>
    </submittedName>
</protein>
<sequence>MTGLLQWSAYDRPAIIWVKDYHNYHTQWQYLADQLWKGDVTTYTTTAPNCHGNITYIETVPGCLDAIKDYILDKSIIFIGIAAGTIAVQLILVFLSCCLFCSIQNEEKKP</sequence>
<dbReference type="OrthoDB" id="6254918at2759"/>
<name>A0A7J7KJS4_BUGNE</name>
<evidence type="ECO:0000313" key="2">
    <source>
        <dbReference type="EMBL" id="KAF6038839.1"/>
    </source>
</evidence>
<evidence type="ECO:0000313" key="3">
    <source>
        <dbReference type="Proteomes" id="UP000593567"/>
    </source>
</evidence>
<organism evidence="2 3">
    <name type="scientific">Bugula neritina</name>
    <name type="common">Brown bryozoan</name>
    <name type="synonym">Sertularia neritina</name>
    <dbReference type="NCBI Taxonomy" id="10212"/>
    <lineage>
        <taxon>Eukaryota</taxon>
        <taxon>Metazoa</taxon>
        <taxon>Spiralia</taxon>
        <taxon>Lophotrochozoa</taxon>
        <taxon>Bryozoa</taxon>
        <taxon>Gymnolaemata</taxon>
        <taxon>Cheilostomatida</taxon>
        <taxon>Flustrina</taxon>
        <taxon>Buguloidea</taxon>
        <taxon>Bugulidae</taxon>
        <taxon>Bugula</taxon>
    </lineage>
</organism>
<comment type="caution">
    <text evidence="2">The sequence shown here is derived from an EMBL/GenBank/DDBJ whole genome shotgun (WGS) entry which is preliminary data.</text>
</comment>
<dbReference type="AlphaFoldDB" id="A0A7J7KJS4"/>
<keyword evidence="1" id="KW-0472">Membrane</keyword>
<feature type="transmembrane region" description="Helical" evidence="1">
    <location>
        <begin position="76"/>
        <end position="101"/>
    </location>
</feature>
<keyword evidence="3" id="KW-1185">Reference proteome</keyword>
<accession>A0A7J7KJS4</accession>